<name>A0A1I0PPW7_9RHOB</name>
<evidence type="ECO:0000313" key="4">
    <source>
        <dbReference type="Proteomes" id="UP000199650"/>
    </source>
</evidence>
<organism evidence="3 4">
    <name type="scientific">Aliiroseovarius sediminilitoris</name>
    <dbReference type="NCBI Taxonomy" id="1173584"/>
    <lineage>
        <taxon>Bacteria</taxon>
        <taxon>Pseudomonadati</taxon>
        <taxon>Pseudomonadota</taxon>
        <taxon>Alphaproteobacteria</taxon>
        <taxon>Rhodobacterales</taxon>
        <taxon>Paracoccaceae</taxon>
        <taxon>Aliiroseovarius</taxon>
    </lineage>
</organism>
<keyword evidence="4" id="KW-1185">Reference proteome</keyword>
<reference evidence="3 4" key="1">
    <citation type="submission" date="2016-10" db="EMBL/GenBank/DDBJ databases">
        <authorList>
            <person name="de Groot N.N."/>
        </authorList>
    </citation>
    <scope>NUCLEOTIDE SEQUENCE [LARGE SCALE GENOMIC DNA]</scope>
    <source>
        <strain evidence="3 4">DSM 29439</strain>
    </source>
</reference>
<dbReference type="PANTHER" id="PTHR43777:SF1">
    <property type="entry name" value="MOLYBDENUM COFACTOR CYTIDYLYLTRANSFERASE"/>
    <property type="match status" value="1"/>
</dbReference>
<evidence type="ECO:0000259" key="2">
    <source>
        <dbReference type="Pfam" id="PF12804"/>
    </source>
</evidence>
<dbReference type="OrthoDB" id="9779263at2"/>
<feature type="domain" description="MobA-like NTP transferase" evidence="2">
    <location>
        <begin position="9"/>
        <end position="165"/>
    </location>
</feature>
<dbReference type="STRING" id="1173584.SAMN05444851_1798"/>
<gene>
    <name evidence="3" type="ORF">SAMN05444851_1798</name>
</gene>
<keyword evidence="3" id="KW-0548">Nucleotidyltransferase</keyword>
<keyword evidence="1" id="KW-0460">Magnesium</keyword>
<evidence type="ECO:0000256" key="1">
    <source>
        <dbReference type="ARBA" id="ARBA00022842"/>
    </source>
</evidence>
<dbReference type="AlphaFoldDB" id="A0A1I0PPW7"/>
<dbReference type="Gene3D" id="3.90.550.10">
    <property type="entry name" value="Spore Coat Polysaccharide Biosynthesis Protein SpsA, Chain A"/>
    <property type="match status" value="1"/>
</dbReference>
<proteinExistence type="predicted"/>
<evidence type="ECO:0000313" key="3">
    <source>
        <dbReference type="EMBL" id="SEW16353.1"/>
    </source>
</evidence>
<dbReference type="GO" id="GO:0016779">
    <property type="term" value="F:nucleotidyltransferase activity"/>
    <property type="evidence" value="ECO:0007669"/>
    <property type="project" value="UniProtKB-KW"/>
</dbReference>
<dbReference type="InterPro" id="IPR029044">
    <property type="entry name" value="Nucleotide-diphossugar_trans"/>
</dbReference>
<dbReference type="SUPFAM" id="SSF53448">
    <property type="entry name" value="Nucleotide-diphospho-sugar transferases"/>
    <property type="match status" value="1"/>
</dbReference>
<dbReference type="EMBL" id="FOJB01000001">
    <property type="protein sequence ID" value="SEW16353.1"/>
    <property type="molecule type" value="Genomic_DNA"/>
</dbReference>
<protein>
    <submittedName>
        <fullName evidence="3">Molybdenum cofactor cytidylyltransferase</fullName>
    </submittedName>
</protein>
<accession>A0A1I0PPW7</accession>
<dbReference type="Proteomes" id="UP000199650">
    <property type="component" value="Unassembled WGS sequence"/>
</dbReference>
<dbReference type="RefSeq" id="WP_091429984.1">
    <property type="nucleotide sequence ID" value="NZ_FOJB01000001.1"/>
</dbReference>
<dbReference type="PANTHER" id="PTHR43777">
    <property type="entry name" value="MOLYBDENUM COFACTOR CYTIDYLYLTRANSFERASE"/>
    <property type="match status" value="1"/>
</dbReference>
<dbReference type="CDD" id="cd04182">
    <property type="entry name" value="GT_2_like_f"/>
    <property type="match status" value="1"/>
</dbReference>
<dbReference type="Pfam" id="PF12804">
    <property type="entry name" value="NTP_transf_3"/>
    <property type="match status" value="1"/>
</dbReference>
<keyword evidence="3" id="KW-0808">Transferase</keyword>
<dbReference type="InterPro" id="IPR025877">
    <property type="entry name" value="MobA-like_NTP_Trfase"/>
</dbReference>
<sequence>MSQATSLAVLIMAAGQSRRMGRDKLLLRGRDGAPLLADRIDTALATGRPVFVALPDQDTDRLKIVRATKATPLFCPNASLGMGHSLSDAIGMLPLDLDGVLIMLADMPALTTQDINQVCAAFGPDCILRGGTQNLTPGHPVLVPARFLSKLDVLQGDQGAQNTLKDVPTRIVPLPDDHAAFDIDTGEDWQLWLTRTAQP</sequence>